<evidence type="ECO:0000256" key="9">
    <source>
        <dbReference type="ARBA" id="ARBA00023004"/>
    </source>
</evidence>
<evidence type="ECO:0000256" key="1">
    <source>
        <dbReference type="ARBA" id="ARBA00001971"/>
    </source>
</evidence>
<dbReference type="Proteomes" id="UP000826271">
    <property type="component" value="Unassembled WGS sequence"/>
</dbReference>
<keyword evidence="6 11" id="KW-0479">Metal-binding</keyword>
<dbReference type="PROSITE" id="PS00086">
    <property type="entry name" value="CYTOCHROME_P450"/>
    <property type="match status" value="1"/>
</dbReference>
<feature type="transmembrane region" description="Helical" evidence="13">
    <location>
        <begin position="35"/>
        <end position="53"/>
    </location>
</feature>
<dbReference type="CDD" id="cd11043">
    <property type="entry name" value="CYP90-like"/>
    <property type="match status" value="1"/>
</dbReference>
<evidence type="ECO:0000313" key="15">
    <source>
        <dbReference type="Proteomes" id="UP000826271"/>
    </source>
</evidence>
<evidence type="ECO:0008006" key="16">
    <source>
        <dbReference type="Google" id="ProtNLM"/>
    </source>
</evidence>
<dbReference type="AlphaFoldDB" id="A0AAV6Y3T3"/>
<evidence type="ECO:0000256" key="4">
    <source>
        <dbReference type="ARBA" id="ARBA00010617"/>
    </source>
</evidence>
<evidence type="ECO:0000256" key="6">
    <source>
        <dbReference type="ARBA" id="ARBA00022723"/>
    </source>
</evidence>
<dbReference type="SUPFAM" id="SSF48264">
    <property type="entry name" value="Cytochrome P450"/>
    <property type="match status" value="1"/>
</dbReference>
<dbReference type="GO" id="GO:0020037">
    <property type="term" value="F:heme binding"/>
    <property type="evidence" value="ECO:0007669"/>
    <property type="project" value="InterPro"/>
</dbReference>
<evidence type="ECO:0000256" key="2">
    <source>
        <dbReference type="ARBA" id="ARBA00004167"/>
    </source>
</evidence>
<feature type="transmembrane region" description="Helical" evidence="13">
    <location>
        <begin position="86"/>
        <end position="105"/>
    </location>
</feature>
<feature type="transmembrane region" description="Helical" evidence="13">
    <location>
        <begin position="6"/>
        <end position="23"/>
    </location>
</feature>
<feature type="transmembrane region" description="Helical" evidence="13">
    <location>
        <begin position="59"/>
        <end position="77"/>
    </location>
</feature>
<accession>A0AAV6Y3T3</accession>
<evidence type="ECO:0000256" key="13">
    <source>
        <dbReference type="SAM" id="Phobius"/>
    </source>
</evidence>
<comment type="caution">
    <text evidence="14">The sequence shown here is derived from an EMBL/GenBank/DDBJ whole genome shotgun (WGS) entry which is preliminary data.</text>
</comment>
<dbReference type="InterPro" id="IPR005349">
    <property type="entry name" value="TMEM14"/>
</dbReference>
<reference evidence="14" key="1">
    <citation type="submission" date="2019-10" db="EMBL/GenBank/DDBJ databases">
        <authorList>
            <person name="Zhang R."/>
            <person name="Pan Y."/>
            <person name="Wang J."/>
            <person name="Ma R."/>
            <person name="Yu S."/>
        </authorList>
    </citation>
    <scope>NUCLEOTIDE SEQUENCE</scope>
    <source>
        <strain evidence="14">LA-IB0</strain>
        <tissue evidence="14">Leaf</tissue>
    </source>
</reference>
<evidence type="ECO:0000256" key="12">
    <source>
        <dbReference type="RuleBase" id="RU000461"/>
    </source>
</evidence>
<keyword evidence="10 13" id="KW-0472">Membrane</keyword>
<dbReference type="GO" id="GO:0016125">
    <property type="term" value="P:sterol metabolic process"/>
    <property type="evidence" value="ECO:0007669"/>
    <property type="project" value="TreeGrafter"/>
</dbReference>
<dbReference type="Pfam" id="PF00067">
    <property type="entry name" value="p450"/>
    <property type="match status" value="1"/>
</dbReference>
<dbReference type="InterPro" id="IPR002401">
    <property type="entry name" value="Cyt_P450_E_grp-I"/>
</dbReference>
<dbReference type="GO" id="GO:0005506">
    <property type="term" value="F:iron ion binding"/>
    <property type="evidence" value="ECO:0007669"/>
    <property type="project" value="InterPro"/>
</dbReference>
<dbReference type="GO" id="GO:0016020">
    <property type="term" value="C:membrane"/>
    <property type="evidence" value="ECO:0007669"/>
    <property type="project" value="UniProtKB-SubCell"/>
</dbReference>
<evidence type="ECO:0000256" key="3">
    <source>
        <dbReference type="ARBA" id="ARBA00007590"/>
    </source>
</evidence>
<comment type="cofactor">
    <cofactor evidence="1 11">
        <name>heme</name>
        <dbReference type="ChEBI" id="CHEBI:30413"/>
    </cofactor>
</comment>
<comment type="similarity">
    <text evidence="4 12">Belongs to the cytochrome P450 family.</text>
</comment>
<dbReference type="Pfam" id="PF03647">
    <property type="entry name" value="Tmemb_14"/>
    <property type="match status" value="1"/>
</dbReference>
<evidence type="ECO:0000256" key="10">
    <source>
        <dbReference type="ARBA" id="ARBA00023136"/>
    </source>
</evidence>
<keyword evidence="8 12" id="KW-0560">Oxidoreductase</keyword>
<dbReference type="PRINTS" id="PR00385">
    <property type="entry name" value="P450"/>
</dbReference>
<dbReference type="EMBL" id="WHWC01000003">
    <property type="protein sequence ID" value="KAG8386138.1"/>
    <property type="molecule type" value="Genomic_DNA"/>
</dbReference>
<proteinExistence type="inferred from homology"/>
<dbReference type="InterPro" id="IPR036396">
    <property type="entry name" value="Cyt_P450_sf"/>
</dbReference>
<dbReference type="GO" id="GO:0016712">
    <property type="term" value="F:oxidoreductase activity, acting on paired donors, with incorporation or reduction of molecular oxygen, reduced flavin or flavoprotein as one donor, and incorporation of one atom of oxygen"/>
    <property type="evidence" value="ECO:0007669"/>
    <property type="project" value="UniProtKB-ARBA"/>
</dbReference>
<gene>
    <name evidence="14" type="ORF">BUALT_Bualt03G0117800</name>
</gene>
<sequence length="573" mass="64357">MHDFCFTIPYGLLMVCGGVIGYAKKGSTASLGGGLGTGLLLILAGYFSLQAFHKRKNSYFAFILETAIAAMLTWIMGQRYMQTGKIMPAGIVAGISFVMAGFYLYKVATGGNHIPPKAERGKPLERVPPGSLGTPIIGQSLGLLWAMRANTAEKWISDRAKRYGPISKMSLFGKPTVFIHGQAANKFVFTSDGSKMSNHQTESVKMILGDRCLLELSGEDHKRVRQALASFLKPDSLKNYIGKIEEEIRMHLEMHWQGKQKVTVLPLMKTLTFNIICSLLFGVERGARRDALVLYFQQMIEGMWSIPFNMPFTRFNRSLKASAKVQTLLKDLISEKRIQLKNGASSHQDLITCLLSIRGEDNRELVSEDEIIHNIMLIMVAGHDTSSVLITFIVRLLANDLNIHAAVLKEQEGIKNSVASGDLLTWDDLAKMKYTWRVAMETLRTIPPVFGGFRKTLEDIEYEGYIIPKGWQIFWVTTMTHMDDSIFPEPSKFDPARFENPATIPPYSYIPFGGGPRICPGYEFAKIETLVTIHYLVTQFTWKLCCKDNYFIRDPMPQPTQGLPIQIVSKKQL</sequence>
<organism evidence="14 15">
    <name type="scientific">Buddleja alternifolia</name>
    <dbReference type="NCBI Taxonomy" id="168488"/>
    <lineage>
        <taxon>Eukaryota</taxon>
        <taxon>Viridiplantae</taxon>
        <taxon>Streptophyta</taxon>
        <taxon>Embryophyta</taxon>
        <taxon>Tracheophyta</taxon>
        <taxon>Spermatophyta</taxon>
        <taxon>Magnoliopsida</taxon>
        <taxon>eudicotyledons</taxon>
        <taxon>Gunneridae</taxon>
        <taxon>Pentapetalae</taxon>
        <taxon>asterids</taxon>
        <taxon>lamiids</taxon>
        <taxon>Lamiales</taxon>
        <taxon>Scrophulariaceae</taxon>
        <taxon>Buddlejeae</taxon>
        <taxon>Buddleja</taxon>
    </lineage>
</organism>
<dbReference type="InterPro" id="IPR017972">
    <property type="entry name" value="Cyt_P450_CS"/>
</dbReference>
<keyword evidence="7 13" id="KW-1133">Transmembrane helix</keyword>
<keyword evidence="9 11" id="KW-0408">Iron</keyword>
<keyword evidence="11 12" id="KW-0349">Heme</keyword>
<keyword evidence="12" id="KW-0503">Monooxygenase</keyword>
<evidence type="ECO:0000256" key="7">
    <source>
        <dbReference type="ARBA" id="ARBA00022989"/>
    </source>
</evidence>
<keyword evidence="15" id="KW-1185">Reference proteome</keyword>
<dbReference type="InterPro" id="IPR001128">
    <property type="entry name" value="Cyt_P450"/>
</dbReference>
<keyword evidence="5 13" id="KW-0812">Transmembrane</keyword>
<evidence type="ECO:0000256" key="11">
    <source>
        <dbReference type="PIRSR" id="PIRSR602401-1"/>
    </source>
</evidence>
<dbReference type="PANTHER" id="PTHR24286">
    <property type="entry name" value="CYTOCHROME P450 26"/>
    <property type="match status" value="1"/>
</dbReference>
<comment type="similarity">
    <text evidence="3">Belongs to the TMEM14 family.</text>
</comment>
<dbReference type="Gene3D" id="1.10.630.10">
    <property type="entry name" value="Cytochrome P450"/>
    <property type="match status" value="1"/>
</dbReference>
<dbReference type="FunFam" id="1.10.630.10:FF:000022">
    <property type="entry name" value="Taxadiene 5-alpha hydroxylase"/>
    <property type="match status" value="1"/>
</dbReference>
<dbReference type="PRINTS" id="PR00463">
    <property type="entry name" value="EP450I"/>
</dbReference>
<evidence type="ECO:0000256" key="5">
    <source>
        <dbReference type="ARBA" id="ARBA00022692"/>
    </source>
</evidence>
<evidence type="ECO:0000256" key="8">
    <source>
        <dbReference type="ARBA" id="ARBA00023002"/>
    </source>
</evidence>
<protein>
    <recommendedName>
        <fullName evidence="16">Cytochrome P450</fullName>
    </recommendedName>
</protein>
<feature type="binding site" description="axial binding residue" evidence="11">
    <location>
        <position position="519"/>
    </location>
    <ligand>
        <name>heme</name>
        <dbReference type="ChEBI" id="CHEBI:30413"/>
    </ligand>
    <ligandPart>
        <name>Fe</name>
        <dbReference type="ChEBI" id="CHEBI:18248"/>
    </ligandPart>
</feature>
<comment type="subcellular location">
    <subcellularLocation>
        <location evidence="2">Membrane</location>
        <topology evidence="2">Single-pass membrane protein</topology>
    </subcellularLocation>
</comment>
<evidence type="ECO:0000313" key="14">
    <source>
        <dbReference type="EMBL" id="KAG8386138.1"/>
    </source>
</evidence>
<name>A0AAV6Y3T3_9LAMI</name>
<dbReference type="Gene3D" id="1.10.10.1740">
    <property type="entry name" value="Transmembrane protein 14-like"/>
    <property type="match status" value="1"/>
</dbReference>
<dbReference type="InterPro" id="IPR044890">
    <property type="entry name" value="TMEM14_sf"/>
</dbReference>
<dbReference type="PANTHER" id="PTHR24286:SF190">
    <property type="entry name" value="CYTOCHROME P450"/>
    <property type="match status" value="1"/>
</dbReference>